<dbReference type="InterPro" id="IPR004477">
    <property type="entry name" value="ComEC_N"/>
</dbReference>
<feature type="transmembrane region" description="Helical" evidence="7">
    <location>
        <begin position="259"/>
        <end position="276"/>
    </location>
</feature>
<evidence type="ECO:0000256" key="3">
    <source>
        <dbReference type="ARBA" id="ARBA00022692"/>
    </source>
</evidence>
<accession>A0ABY4IJA1</accession>
<dbReference type="NCBIfam" id="TIGR00360">
    <property type="entry name" value="ComEC_N-term"/>
    <property type="match status" value="1"/>
</dbReference>
<feature type="transmembrane region" description="Helical" evidence="7">
    <location>
        <begin position="323"/>
        <end position="345"/>
    </location>
</feature>
<feature type="transmembrane region" description="Helical" evidence="7">
    <location>
        <begin position="384"/>
        <end position="407"/>
    </location>
</feature>
<dbReference type="SUPFAM" id="SSF56281">
    <property type="entry name" value="Metallo-hydrolase/oxidoreductase"/>
    <property type="match status" value="1"/>
</dbReference>
<keyword evidence="2" id="KW-1003">Cell membrane</keyword>
<dbReference type="SMART" id="SM00849">
    <property type="entry name" value="Lactamase_B"/>
    <property type="match status" value="1"/>
</dbReference>
<evidence type="ECO:0000256" key="4">
    <source>
        <dbReference type="ARBA" id="ARBA00022989"/>
    </source>
</evidence>
<protein>
    <submittedName>
        <fullName evidence="9">ComEC/Rec2 family competence protein</fullName>
    </submittedName>
</protein>
<dbReference type="PANTHER" id="PTHR30619">
    <property type="entry name" value="DNA INTERNALIZATION/COMPETENCE PROTEIN COMEC/REC2"/>
    <property type="match status" value="1"/>
</dbReference>
<evidence type="ECO:0000259" key="8">
    <source>
        <dbReference type="SMART" id="SM00849"/>
    </source>
</evidence>
<feature type="transmembrane region" description="Helical" evidence="7">
    <location>
        <begin position="357"/>
        <end position="378"/>
    </location>
</feature>
<feature type="domain" description="Metallo-beta-lactamase" evidence="8">
    <location>
        <begin position="530"/>
        <end position="725"/>
    </location>
</feature>
<gene>
    <name evidence="9" type="ORF">KV394_15015</name>
</gene>
<dbReference type="InterPro" id="IPR052159">
    <property type="entry name" value="Competence_DNA_uptake"/>
</dbReference>
<organism evidence="9 10">
    <name type="scientific">Microbacterium sufflavum</name>
    <dbReference type="NCBI Taxonomy" id="2851649"/>
    <lineage>
        <taxon>Bacteria</taxon>
        <taxon>Bacillati</taxon>
        <taxon>Actinomycetota</taxon>
        <taxon>Actinomycetes</taxon>
        <taxon>Micrococcales</taxon>
        <taxon>Microbacteriaceae</taxon>
        <taxon>Microbacterium</taxon>
    </lineage>
</organism>
<feature type="transmembrane region" description="Helical" evidence="7">
    <location>
        <begin position="297"/>
        <end position="317"/>
    </location>
</feature>
<keyword evidence="4 7" id="KW-1133">Transmembrane helix</keyword>
<feature type="transmembrane region" description="Helical" evidence="7">
    <location>
        <begin position="232"/>
        <end position="253"/>
    </location>
</feature>
<dbReference type="InterPro" id="IPR036866">
    <property type="entry name" value="RibonucZ/Hydroxyglut_hydro"/>
</dbReference>
<keyword evidence="10" id="KW-1185">Reference proteome</keyword>
<dbReference type="RefSeq" id="WP_247981794.1">
    <property type="nucleotide sequence ID" value="NZ_CP078076.1"/>
</dbReference>
<dbReference type="InterPro" id="IPR035681">
    <property type="entry name" value="ComA-like_MBL"/>
</dbReference>
<dbReference type="Pfam" id="PF00753">
    <property type="entry name" value="Lactamase_B"/>
    <property type="match status" value="1"/>
</dbReference>
<dbReference type="PANTHER" id="PTHR30619:SF1">
    <property type="entry name" value="RECOMBINATION PROTEIN 2"/>
    <property type="match status" value="1"/>
</dbReference>
<feature type="transmembrane region" description="Helical" evidence="7">
    <location>
        <begin position="451"/>
        <end position="473"/>
    </location>
</feature>
<evidence type="ECO:0000256" key="7">
    <source>
        <dbReference type="SAM" id="Phobius"/>
    </source>
</evidence>
<dbReference type="Gene3D" id="3.60.15.10">
    <property type="entry name" value="Ribonuclease Z/Hydroxyacylglutathione hydrolase-like"/>
    <property type="match status" value="1"/>
</dbReference>
<feature type="transmembrane region" description="Helical" evidence="7">
    <location>
        <begin position="485"/>
        <end position="508"/>
    </location>
</feature>
<comment type="subcellular location">
    <subcellularLocation>
        <location evidence="1">Cell membrane</location>
        <topology evidence="1">Multi-pass membrane protein</topology>
    </subcellularLocation>
</comment>
<proteinExistence type="predicted"/>
<dbReference type="InterPro" id="IPR001279">
    <property type="entry name" value="Metallo-B-lactamas"/>
</dbReference>
<feature type="region of interest" description="Disordered" evidence="6">
    <location>
        <begin position="763"/>
        <end position="799"/>
    </location>
</feature>
<feature type="transmembrane region" description="Helical" evidence="7">
    <location>
        <begin position="55"/>
        <end position="76"/>
    </location>
</feature>
<feature type="transmembrane region" description="Helical" evidence="7">
    <location>
        <begin position="419"/>
        <end position="439"/>
    </location>
</feature>
<name>A0ABY4IJA1_9MICO</name>
<dbReference type="PROSITE" id="PS51257">
    <property type="entry name" value="PROKAR_LIPOPROTEIN"/>
    <property type="match status" value="1"/>
</dbReference>
<keyword evidence="3 7" id="KW-0812">Transmembrane</keyword>
<dbReference type="Pfam" id="PF03772">
    <property type="entry name" value="Competence"/>
    <property type="match status" value="1"/>
</dbReference>
<evidence type="ECO:0000313" key="9">
    <source>
        <dbReference type="EMBL" id="UPL12340.1"/>
    </source>
</evidence>
<evidence type="ECO:0000256" key="6">
    <source>
        <dbReference type="SAM" id="MobiDB-lite"/>
    </source>
</evidence>
<sequence length="799" mass="80614">MKSRDLRLVPVALAVWAAALVCVFQPGLAAACALVCGVAAGVVLLVLLARGRHGAGLVLLMLAAAAATALSVGYALPSREAAAGQGGRVVEAVVEVTSSASTGQDGRLWVEATTQSLGPPGRARPVAVPVRIGTATADGIDLGARLRVVGETSATEAGERAVLVLYATTTEVVQPTSGVFGVAATARRAFVDRALRLPEPGGALLPGLAVGDTRAVGSDLDEDMRSSGLSHLTAVSGANCAIVVAAVFGLTALCGGGRALRVVLAATALSGFVVLVTPEPSVVRAAVMAGAGMLSVLLGRPSAGAGVLALSTIMILVSDPWLAATPGFALSAVATGALILLAPPLSRGLRRWMPGPVALAIAVPLSAQLACGPIIALFAEQQSLIGVAANLIAEPAAPVATVVGLLACLAGPVPAVADLLAATAWLPATWIATTAQVTADLPGATILLPAGIGSAALVAGLGAAVAVVCLEGGSRGPRWRVRGGAVLRGGAVTVLVVAGSLAGAQALLGGPLATAATPDAWSIAACDVGQGDALLVRSEGAVALIDTGPAPEPLRDCLRSLGIDRLDLLVLTHFDLDHAGGVEAVRGRVSAVLHGPTADADDERTLASLAAGGAQVEQASAGLRGTLGGATWRVRWPVRDTTAFPAGNDLGVVMEFSGGEVPRSLFLADLSAPAQRLLQRSERLGPYAVVKVAHHGSADQDPGLYQALSPVVALISVGADNDYGHPRRETLDLLGALGAQVYRTDERGRILLGLRHGALAMWSETTPERRGRRRGSGTSCRSAPNQRQRSSDRGVGRRR</sequence>
<dbReference type="EMBL" id="CP078076">
    <property type="protein sequence ID" value="UPL12340.1"/>
    <property type="molecule type" value="Genomic_DNA"/>
</dbReference>
<evidence type="ECO:0000256" key="1">
    <source>
        <dbReference type="ARBA" id="ARBA00004651"/>
    </source>
</evidence>
<reference evidence="9 10" key="1">
    <citation type="submission" date="2021-06" db="EMBL/GenBank/DDBJ databases">
        <title>Genome-based taxonomic framework of Microbacterium strains isolated from marine environment, the description of four new species and reclassification of four preexisting species.</title>
        <authorList>
            <person name="Lee S.D."/>
            <person name="Kim S.-M."/>
            <person name="Byeon Y.-S."/>
            <person name="Yang H.L."/>
            <person name="Kim I.S."/>
        </authorList>
    </citation>
    <scope>NUCLEOTIDE SEQUENCE [LARGE SCALE GENOMIC DNA]</scope>
    <source>
        <strain evidence="9 10">SSW1-51</strain>
    </source>
</reference>
<feature type="compositionally biased region" description="Basic and acidic residues" evidence="6">
    <location>
        <begin position="789"/>
        <end position="799"/>
    </location>
</feature>
<keyword evidence="5 7" id="KW-0472">Membrane</keyword>
<dbReference type="CDD" id="cd07731">
    <property type="entry name" value="ComA-like_MBL-fold"/>
    <property type="match status" value="1"/>
</dbReference>
<evidence type="ECO:0000256" key="2">
    <source>
        <dbReference type="ARBA" id="ARBA00022475"/>
    </source>
</evidence>
<evidence type="ECO:0000313" key="10">
    <source>
        <dbReference type="Proteomes" id="UP000831467"/>
    </source>
</evidence>
<evidence type="ECO:0000256" key="5">
    <source>
        <dbReference type="ARBA" id="ARBA00023136"/>
    </source>
</evidence>
<dbReference type="Proteomes" id="UP000831467">
    <property type="component" value="Chromosome"/>
</dbReference>